<evidence type="ECO:0000256" key="1">
    <source>
        <dbReference type="ARBA" id="ARBA00006068"/>
    </source>
</evidence>
<feature type="region of interest" description="Disordered" evidence="2">
    <location>
        <begin position="295"/>
        <end position="320"/>
    </location>
</feature>
<dbReference type="InterPro" id="IPR050922">
    <property type="entry name" value="LytR/CpsA/Psr_CW_biosynth"/>
</dbReference>
<dbReference type="PANTHER" id="PTHR33392:SF6">
    <property type="entry name" value="POLYISOPRENYL-TEICHOIC ACID--PEPTIDOGLYCAN TEICHOIC ACID TRANSFERASE TAGU"/>
    <property type="match status" value="1"/>
</dbReference>
<name>A0ABU2NZH2_9ACTN</name>
<feature type="compositionally biased region" description="Basic and acidic residues" evidence="2">
    <location>
        <begin position="431"/>
        <end position="441"/>
    </location>
</feature>
<gene>
    <name evidence="5" type="ORF">RM572_26800</name>
</gene>
<dbReference type="NCBIfam" id="TIGR00350">
    <property type="entry name" value="lytR_cpsA_psr"/>
    <property type="match status" value="1"/>
</dbReference>
<dbReference type="EMBL" id="JAVREQ010000035">
    <property type="protein sequence ID" value="MDT0382374.1"/>
    <property type="molecule type" value="Genomic_DNA"/>
</dbReference>
<evidence type="ECO:0000259" key="3">
    <source>
        <dbReference type="Pfam" id="PF03816"/>
    </source>
</evidence>
<reference evidence="6" key="1">
    <citation type="submission" date="2023-07" db="EMBL/GenBank/DDBJ databases">
        <title>30 novel species of actinomycetes from the DSMZ collection.</title>
        <authorList>
            <person name="Nouioui I."/>
        </authorList>
    </citation>
    <scope>NUCLEOTIDE SEQUENCE [LARGE SCALE GENOMIC DNA]</scope>
    <source>
        <strain evidence="6">DSM 42041</strain>
    </source>
</reference>
<keyword evidence="6" id="KW-1185">Reference proteome</keyword>
<accession>A0ABU2NZH2</accession>
<dbReference type="Pfam" id="PF13399">
    <property type="entry name" value="LytR_C"/>
    <property type="match status" value="1"/>
</dbReference>
<dbReference type="Proteomes" id="UP001183414">
    <property type="component" value="Unassembled WGS sequence"/>
</dbReference>
<proteinExistence type="inferred from homology"/>
<evidence type="ECO:0000313" key="5">
    <source>
        <dbReference type="EMBL" id="MDT0382374.1"/>
    </source>
</evidence>
<evidence type="ECO:0000256" key="2">
    <source>
        <dbReference type="SAM" id="MobiDB-lite"/>
    </source>
</evidence>
<dbReference type="PANTHER" id="PTHR33392">
    <property type="entry name" value="POLYISOPRENYL-TEICHOIC ACID--PEPTIDOGLYCAN TEICHOIC ACID TRANSFERASE TAGU"/>
    <property type="match status" value="1"/>
</dbReference>
<dbReference type="InterPro" id="IPR004474">
    <property type="entry name" value="LytR_CpsA_psr"/>
</dbReference>
<feature type="domain" description="LytR/CpsA/Psr regulator C-terminal" evidence="4">
    <location>
        <begin position="331"/>
        <end position="417"/>
    </location>
</feature>
<dbReference type="InterPro" id="IPR027381">
    <property type="entry name" value="LytR/CpsA/Psr_C"/>
</dbReference>
<feature type="domain" description="Cell envelope-related transcriptional attenuator" evidence="3">
    <location>
        <begin position="52"/>
        <end position="206"/>
    </location>
</feature>
<comment type="similarity">
    <text evidence="1">Belongs to the LytR/CpsA/Psr (LCP) family.</text>
</comment>
<dbReference type="Pfam" id="PF03816">
    <property type="entry name" value="LytR_cpsA_psr"/>
    <property type="match status" value="1"/>
</dbReference>
<feature type="region of interest" description="Disordered" evidence="2">
    <location>
        <begin position="431"/>
        <end position="453"/>
    </location>
</feature>
<comment type="caution">
    <text evidence="5">The sequence shown here is derived from an EMBL/GenBank/DDBJ whole genome shotgun (WGS) entry which is preliminary data.</text>
</comment>
<evidence type="ECO:0000313" key="6">
    <source>
        <dbReference type="Proteomes" id="UP001183414"/>
    </source>
</evidence>
<feature type="compositionally biased region" description="Gly residues" evidence="2">
    <location>
        <begin position="305"/>
        <end position="316"/>
    </location>
</feature>
<protein>
    <submittedName>
        <fullName evidence="5">LCP family protein</fullName>
    </submittedName>
</protein>
<organism evidence="5 6">
    <name type="scientific">Streptomyces hazeniae</name>
    <dbReference type="NCBI Taxonomy" id="3075538"/>
    <lineage>
        <taxon>Bacteria</taxon>
        <taxon>Bacillati</taxon>
        <taxon>Actinomycetota</taxon>
        <taxon>Actinomycetes</taxon>
        <taxon>Kitasatosporales</taxon>
        <taxon>Streptomycetaceae</taxon>
        <taxon>Streptomyces</taxon>
    </lineage>
</organism>
<evidence type="ECO:0000259" key="4">
    <source>
        <dbReference type="Pfam" id="PF13399"/>
    </source>
</evidence>
<dbReference type="Gene3D" id="3.40.630.190">
    <property type="entry name" value="LCP protein"/>
    <property type="match status" value="1"/>
</dbReference>
<sequence length="453" mass="48777">MNRINAFAGLTDRPESTGNGLNFLVVGVDDRQELSERQRDRYKLGGASCDCTDTLMLVHVSEDRDRLSVISIPRDSYVELPPHTDGRTKVRHDALPAKINSAYAHGGPHLTVRAVEKLTDVHVDHYLEVDFTSFVKTVDVLGGIKVCTVRPLQDSYSGLDLPAGTSTLDGGEALSYVRARHVDGGSDFGRMHRQQRFIAAVIEKATSTGVLTSPVQLSKVTSTMLESVRADRNFGTDEMLALAEAMRGFTPSSSEFVSVPVADPSHAVEDVGSTVRWNEKKAARLFEAVRQDKPLAGHDTAKNAGGSGNPGGGGTTGRRAEPTLVDVPPAQVQVQVQNGTARSGLAGRADTALRETGFRTTGLPRNAETQDVRRTVIAYDPRWDRSVRTVAAAFPDAELRAEPGRGPLMEVTLGKGFAEVHPVRAADPFAAEKHDGDRGRGFEAVTGDEVTCD</sequence>
<dbReference type="Gene3D" id="3.30.70.2390">
    <property type="match status" value="1"/>
</dbReference>